<dbReference type="Gene3D" id="3.40.50.720">
    <property type="entry name" value="NAD(P)-binding Rossmann-like Domain"/>
    <property type="match status" value="1"/>
</dbReference>
<dbReference type="InterPro" id="IPR048666">
    <property type="entry name" value="RedAm-like_C"/>
</dbReference>
<dbReference type="Proteomes" id="UP000548476">
    <property type="component" value="Unassembled WGS sequence"/>
</dbReference>
<reference evidence="5 6" key="1">
    <citation type="submission" date="2020-08" db="EMBL/GenBank/DDBJ databases">
        <title>Genomic Encyclopedia of Type Strains, Phase IV (KMG-IV): sequencing the most valuable type-strain genomes for metagenomic binning, comparative biology and taxonomic classification.</title>
        <authorList>
            <person name="Goeker M."/>
        </authorList>
    </citation>
    <scope>NUCLEOTIDE SEQUENCE [LARGE SCALE GENOMIC DNA]</scope>
    <source>
        <strain evidence="5 6">YIM 65646</strain>
    </source>
</reference>
<dbReference type="PANTHER" id="PTHR43580:SF2">
    <property type="entry name" value="CYTOKINE-LIKE NUCLEAR FACTOR N-PAC"/>
    <property type="match status" value="1"/>
</dbReference>
<proteinExistence type="inferred from homology"/>
<evidence type="ECO:0000256" key="1">
    <source>
        <dbReference type="ARBA" id="ARBA00009080"/>
    </source>
</evidence>
<dbReference type="GO" id="GO:0016491">
    <property type="term" value="F:oxidoreductase activity"/>
    <property type="evidence" value="ECO:0007669"/>
    <property type="project" value="UniProtKB-KW"/>
</dbReference>
<name>A0A841FTA8_9ACTN</name>
<dbReference type="GO" id="GO:0050661">
    <property type="term" value="F:NADP binding"/>
    <property type="evidence" value="ECO:0007669"/>
    <property type="project" value="InterPro"/>
</dbReference>
<dbReference type="PANTHER" id="PTHR43580">
    <property type="entry name" value="OXIDOREDUCTASE GLYR1-RELATED"/>
    <property type="match status" value="1"/>
</dbReference>
<dbReference type="Pfam" id="PF21761">
    <property type="entry name" value="RedAm-like_C"/>
    <property type="match status" value="1"/>
</dbReference>
<keyword evidence="2" id="KW-0560">Oxidoreductase</keyword>
<feature type="domain" description="NADPH-dependent reductive aminase-like C-terminal" evidence="4">
    <location>
        <begin position="163"/>
        <end position="289"/>
    </location>
</feature>
<organism evidence="5 6">
    <name type="scientific">Phytomonospora endophytica</name>
    <dbReference type="NCBI Taxonomy" id="714109"/>
    <lineage>
        <taxon>Bacteria</taxon>
        <taxon>Bacillati</taxon>
        <taxon>Actinomycetota</taxon>
        <taxon>Actinomycetes</taxon>
        <taxon>Micromonosporales</taxon>
        <taxon>Micromonosporaceae</taxon>
        <taxon>Phytomonospora</taxon>
    </lineage>
</organism>
<gene>
    <name evidence="5" type="ORF">HNR73_004851</name>
</gene>
<evidence type="ECO:0000259" key="4">
    <source>
        <dbReference type="Pfam" id="PF21761"/>
    </source>
</evidence>
<dbReference type="InterPro" id="IPR036291">
    <property type="entry name" value="NAD(P)-bd_dom_sf"/>
</dbReference>
<comment type="similarity">
    <text evidence="1">Belongs to the HIBADH-related family.</text>
</comment>
<dbReference type="InterPro" id="IPR013328">
    <property type="entry name" value="6PGD_dom2"/>
</dbReference>
<sequence length="290" mass="30563">MSIDKAPVTVIGLGPMGQAMVRSYLAAGHPVTVWNRTASRADDLVAEGARLAASPSEAVAASGLTILSLTDYAAMYAILDGVGDVLSGRVVANISSDSPERTREAGAWLADRGARLLTGGIMVPAPMVGTEQSYVFYSGPKEVMDAQHDTLAVIGRPDYRGADLGLAQLWYQANLDVFLTMLSAFAHASALLGSAGVRSAELVPYATETLNLAGYFLEPSAAAIDSGDHSDQGANVAMMSATTDHIVEASREVGIDLVLPRAIQEHYHRAIERGHGGDSWTSLIEVIRKP</sequence>
<comment type="caution">
    <text evidence="5">The sequence shown here is derived from an EMBL/GenBank/DDBJ whole genome shotgun (WGS) entry which is preliminary data.</text>
</comment>
<dbReference type="EMBL" id="JACHGT010000010">
    <property type="protein sequence ID" value="MBB6036978.1"/>
    <property type="molecule type" value="Genomic_DNA"/>
</dbReference>
<protein>
    <submittedName>
        <fullName evidence="5">3-hydroxyisobutyrate dehydrogenase-like beta-hydroxyacid dehydrogenase</fullName>
    </submittedName>
</protein>
<evidence type="ECO:0000313" key="5">
    <source>
        <dbReference type="EMBL" id="MBB6036978.1"/>
    </source>
</evidence>
<dbReference type="AlphaFoldDB" id="A0A841FTA8"/>
<evidence type="ECO:0000256" key="2">
    <source>
        <dbReference type="ARBA" id="ARBA00023002"/>
    </source>
</evidence>
<dbReference type="GO" id="GO:0016054">
    <property type="term" value="P:organic acid catabolic process"/>
    <property type="evidence" value="ECO:0007669"/>
    <property type="project" value="UniProtKB-ARBA"/>
</dbReference>
<dbReference type="PIRSF" id="PIRSF000103">
    <property type="entry name" value="HIBADH"/>
    <property type="match status" value="1"/>
</dbReference>
<evidence type="ECO:0000313" key="6">
    <source>
        <dbReference type="Proteomes" id="UP000548476"/>
    </source>
</evidence>
<dbReference type="InterPro" id="IPR008927">
    <property type="entry name" value="6-PGluconate_DH-like_C_sf"/>
</dbReference>
<dbReference type="SUPFAM" id="SSF51735">
    <property type="entry name" value="NAD(P)-binding Rossmann-fold domains"/>
    <property type="match status" value="1"/>
</dbReference>
<dbReference type="InterPro" id="IPR015815">
    <property type="entry name" value="HIBADH-related"/>
</dbReference>
<accession>A0A841FTA8</accession>
<feature type="domain" description="6-phosphogluconate dehydrogenase NADP-binding" evidence="3">
    <location>
        <begin position="8"/>
        <end position="156"/>
    </location>
</feature>
<dbReference type="InterPro" id="IPR006115">
    <property type="entry name" value="6PGDH_NADP-bd"/>
</dbReference>
<evidence type="ECO:0000259" key="3">
    <source>
        <dbReference type="Pfam" id="PF03446"/>
    </source>
</evidence>
<keyword evidence="6" id="KW-1185">Reference proteome</keyword>
<dbReference type="Gene3D" id="1.10.1040.10">
    <property type="entry name" value="N-(1-d-carboxylethyl)-l-norvaline Dehydrogenase, domain 2"/>
    <property type="match status" value="1"/>
</dbReference>
<dbReference type="PROSITE" id="PS00895">
    <property type="entry name" value="3_HYDROXYISOBUT_DH"/>
    <property type="match status" value="1"/>
</dbReference>
<dbReference type="RefSeq" id="WP_239122202.1">
    <property type="nucleotide sequence ID" value="NZ_BONT01000056.1"/>
</dbReference>
<dbReference type="Pfam" id="PF03446">
    <property type="entry name" value="NAD_binding_2"/>
    <property type="match status" value="1"/>
</dbReference>
<dbReference type="InterPro" id="IPR002204">
    <property type="entry name" value="3-OH-isobutyrate_DH-rel_CS"/>
</dbReference>
<dbReference type="InterPro" id="IPR051265">
    <property type="entry name" value="HIBADH-related_NP60_sf"/>
</dbReference>
<dbReference type="SUPFAM" id="SSF48179">
    <property type="entry name" value="6-phosphogluconate dehydrogenase C-terminal domain-like"/>
    <property type="match status" value="1"/>
</dbReference>